<dbReference type="NCBIfam" id="TIGR01731">
    <property type="entry name" value="fil_hemag_20aa"/>
    <property type="match status" value="52"/>
</dbReference>
<dbReference type="EMBL" id="SSOC01000002">
    <property type="protein sequence ID" value="THF66295.1"/>
    <property type="molecule type" value="Genomic_DNA"/>
</dbReference>
<dbReference type="GO" id="GO:0003824">
    <property type="term" value="F:catalytic activity"/>
    <property type="evidence" value="ECO:0007669"/>
    <property type="project" value="UniProtKB-ARBA"/>
</dbReference>
<dbReference type="Pfam" id="PF05860">
    <property type="entry name" value="TPS"/>
    <property type="match status" value="1"/>
</dbReference>
<dbReference type="Pfam" id="PF04830">
    <property type="entry name" value="DUF637"/>
    <property type="match status" value="1"/>
</dbReference>
<keyword evidence="4" id="KW-1185">Reference proteome</keyword>
<feature type="domain" description="Filamentous haemagglutinin FhaB/tRNA nuclease CdiA-like TPS" evidence="2">
    <location>
        <begin position="89"/>
        <end position="210"/>
    </location>
</feature>
<protein>
    <submittedName>
        <fullName evidence="3">Filamentous hemagglutinin N-terminal domain-containing protein</fullName>
    </submittedName>
</protein>
<sequence length="3663" mass="372972">MPSLSCARTFCPPASTRCTCASNSSSDRAAFPAMKNTTASVPETPMNLHSPASRSLAWVLTATLTLNPMAPALAQITVANGTTTLGQAGNGVPVVNIAAPNARGLSHNRFTDYNVGSQGLILNNATDAVQKTGLGGHILGNPHLGDRAASLILNEVTGGRPSQLSGYTEIAGKAARLVIANPWGIACNGCGFLNTPRVTLSTGTPLIDDGRLAGFRVEGGEISIAGTGLNASNVDQFDLVTRSARLNAELYAQRLNVIAGRNEVDADDLSATALAAGDGAPLLAIDSSALGGMYANSIVLLGTEAGVGVRLAGDLAASAGDIRIDAQGKLSVANAAAAGRIDARAGALETHGQLYAGSQLELAASGDLVNHKTLAARDAVVLSSGATLTNHGHVEAGVNADNSRNAAGDVQLVGQNVVNSGSLVASRHLQADVGQILDNREGRIASGSGLAVRASGLNQAGGELFSQGSLSLDLNGGALNNDEALIHAAGPLLLSNLGAASNRGGEISSVESLGLSADSLNNRGGRLLSGQGLALSVEKLFGNVGGLVSAQSLDLSAARLDNTAGRIASRGDLLAQVGELEQIDGELLAEGDLTLSGQRLNNQGGTLGANGELTLEVAEIDNRGGEISTRSGARIEADKLDNRGGTLLADQLALSAGQVRNSEEGLIYGEKAVQVDGTDLDNQGGTLASDTRLSVVLDGDLRNAAGLLASEGVLNVTAKSLDNRGGSLSSADALAVEVAGALHNQGGRILTDAELSLRSAGLDNRSGVISAAGALAVETGDFNNNQGQVTSEGRLDLLAGQVGNAGGRIASAGALDVRASGLDQAGGELFSRSSLSLDLNGGTLNNDGALLSAPGDLLLSNLGEVTNRGGEISSAKGFILAATRLDNAGGRLLSEQVLSIVLGGALDNRAGTLSGQRLALSAASVDNRTAGLIRSGSELSLQVTGKLINDAGRIASRGDLLAQVGDLEQIDGELLAEGNLTLSGQRLDNQGGTLGANGELTLKVAEIDNRGGEISTRSGARIEADKLDNRGGTLLADQLTLSAGQVRNSEEGLIYGEKAVQVDGTDLDNQGGTLASDTRLSVVLDGDLHNAAGLLASEGALNVTAKSLDNQGGSLSSADALAVEVAGALYNQGGRILTDAELSLRSAGLDNRSGVISAAGALSLSTGAFDNSQGQLTGSDRLDLLAGQVGNAGGRIASVGALDVRASGLDQAGGELFSRSSLSLDLNGGTLNNDGALLSAPGDLLLSNLGEVSNRGGEISSAKGFTLAATRLDNAGGRLLSEQVLSVVLGGALDNRAGLVSAWDLALAAARLDNGAGTLFARNDLSAEVDTVLHNAGEGLIQAGGGLLLSGSELDNRGGYVVAGQTLALTLDGALDNRDGGLVTSQGGLELTAGSLDSSQGGEVSAKGDLQLRLGALVQQQGMLIGEGALSVDLRQGDLDNQGGLISSGGRLDLKNLGSLDNREGEISSLGVLALAATHLDNRAGTLIGRDWLNLILGTADNRGGLLSGWQGLALSAGSLDNRAVGTVSSRSGDLDLQLTGDLLNSGEGALVAAGRLDLAAAGLDNRAQGILSSGAGQTLAIGATLDNRGGQIDSGTALAIDARRVDNQGGLLRAGQTLAVAAGDLDNRAGHIGAGGDARLELDGTLLNADGQLASGGVLNLSAAVLDNRGGTVASQNAATVDAGSLDNSARGTLAANGALEIRVDGTVDNRGDGLIYSRDATVQLAAGTLDNQGGALQSQGDLSLELDGDLLNAGGTLQSQAGDVALRAANLDNRLGTLASLEGEVRALLSGWLNNGAAGQDGGGLIQGQRLDLAATGTLFNEGGRIHALGGDAGLSAAAFDNRQGVLHARDALRLTGGGLDNRAGTLGAGSIDLRLSGAIDNREGIVESSAALAIRAASLDNRDGQLRALGEQGETVLQLGGLLDNRAGVLESANRDLSVEISELRNQGGSLVHAGGGEFGIASAQAAEAGGRIVTAGGLTLSAESWHNSSVLQAGRLTLEVGTFTQSASGQVLASESLTGTGTHWTNDGLIASDGTLSLALTGGYGGAGRLSSVGGLDLSAASLELAALGTIAAGGKATFQFSAQADNLGRITAAGSLDFTAAQLNNRGTLGSAEDLTLDTPDLLNEEGLIFSGGDMALHADRFINRHADVYALGGLLIRGAGTQDSAEKIENRSGSIESVGNMGIRANTLENTADVFEISRKLLSGGIAVRCIDCRGDHYTVDYFVREYYQTEIDADAPAHITAGGDFSFVGTTFANRLSTLSAAGDIGIETGQFSNEGAVSGTIERTRIYRHGPVTDGTVGRYIQSHIYPYNLRNNPDYLEWDDEGIPYSNSYYDPDNLLEFSPTTSSVFKLWSDLEVSTTTPGEGQGAVIQAGGAVSITASENLNNGVISHDYAYQQGGQTQDVVPVAPVTTTVVELNPQLPPDLAQQQVNPLTLPGFSLPTGQNGLFRLSGETGSEAGASTASGAADWSLSAGTLGQAQRTTQVDAPEADGVRIDGGGLQASTTELQSGERAQTAPAVQAGEVQVASSTAADGGAATPGAQGVAVEYSVPKHPYLIETNPALTELAHFLGSDYLLGLLGEDGDTSWRRLGDGLYEQRLIREAVVARTGQRYLAGLGSDEAMYRYLMDNAVASKDALNLSVGVSLTAEQVAALTHDIVWLEAYEVNGEEVLVPVLYLAQAEGRLGPTGALIQGSDLALIAGDTLANRGTLRADGNLSATAGQVVNSGLLEAGDRLSVLAVDSVLNTRGGILAGRDVDVTALTGDLINERTVTEFTARASGLTFTRSLVDTAGRIEAGGDLVLSAGRDLYNLGSVVSAGGGVELSAGGDLIIAAVEDRQSSFARIRRGTYSTEYVTQLGSEVSAGGDLALSAGQDLAVIASRVQAGGDAFLLAGGDLTLEAAADVSHTDYRYRSSRKKIHDEKLSVRQQAAEVEAGGNLLLAAGEDLTLVASAAQAGGEAYLYAGQELALLSAENQDYSLYEKKKKGSFGRKKMRRDEVTVITQVGSQVSAGESVTLESGGDQTYQVAKLTSGGDLTLDSGGEIAFEGMMDLKQESHQKSKSSFAWQSAKGKGKTDETLRQSELVAGGELAIRAADRISIDIKEVNAQTVSQTIDALVQAEPQLAWLKEMEARGDVDWQRVKEVHDQWKYSHSGMGPGLALVVAIVVTVMTWGAASSAVAGVTNAAVGTATNTALTAAATSAMSNMAINTINSGGDLGEALKLSFSGDAMKGYVTSALVAGITAGYIDEALGGKTDPVTGKVSGFNLSDFSDVGRFAVHQAARAGVSATVSTAINGGSFSDNLAAALTSAAVHTVSAGAFNLVGDLGLDNGSIEKILVKALVGGLISQAATGDFATGALAAGANEALVDGLAKLVDGDPQLLSMASQLVGAVSSAVSGGDAQLASDIANYDTQYNYLNHQNLDDLVAEARSCEALGNCDEVRQKFRALSVANDDGLVAACNANAQDCIQRFGSLLEDSQGIQERLAELYFDDSIPSLFKWDLHVYQMQNLSATGVLAQAGAQVALENRGLSPDAAALAAAIVGSAASGGVPGKGGAKGVGNGAKFADQAKLDDHFARHGSDFGARNALEYQSQADRFLTVSKPVGVLEKVRPNGDVVRYNPATDEFGVISSSGNIRTYYKPDPAVHGKGSNLDYFNAQ</sequence>
<dbReference type="InterPro" id="IPR025157">
    <property type="entry name" value="Hemagglutinin_rpt"/>
</dbReference>
<dbReference type="InterPro" id="IPR011050">
    <property type="entry name" value="Pectin_lyase_fold/virulence"/>
</dbReference>
<dbReference type="Gene3D" id="2.160.20.10">
    <property type="entry name" value="Single-stranded right-handed beta-helix, Pectin lyase-like"/>
    <property type="match status" value="1"/>
</dbReference>
<dbReference type="InterPro" id="IPR008638">
    <property type="entry name" value="FhaB/CdiA-like_TPS"/>
</dbReference>
<dbReference type="InterPro" id="IPR010069">
    <property type="entry name" value="CdiA_FHA1_rpt"/>
</dbReference>
<evidence type="ECO:0000256" key="1">
    <source>
        <dbReference type="SAM" id="MobiDB-lite"/>
    </source>
</evidence>
<evidence type="ECO:0000313" key="4">
    <source>
        <dbReference type="Proteomes" id="UP000308430"/>
    </source>
</evidence>
<accession>A0A4S4B279</accession>
<dbReference type="NCBIfam" id="TIGR01901">
    <property type="entry name" value="adhes_NPXG"/>
    <property type="match status" value="1"/>
</dbReference>
<dbReference type="SMART" id="SM00912">
    <property type="entry name" value="Haemagg_act"/>
    <property type="match status" value="1"/>
</dbReference>
<gene>
    <name evidence="3" type="ORF">E6C76_05485</name>
</gene>
<evidence type="ECO:0000259" key="2">
    <source>
        <dbReference type="SMART" id="SM00912"/>
    </source>
</evidence>
<dbReference type="Pfam" id="PF13332">
    <property type="entry name" value="Fil_haemagg_2"/>
    <property type="match status" value="3"/>
</dbReference>
<dbReference type="InterPro" id="IPR006915">
    <property type="entry name" value="DUF637_hemagglutn_put"/>
</dbReference>
<evidence type="ECO:0000313" key="3">
    <source>
        <dbReference type="EMBL" id="THF66295.1"/>
    </source>
</evidence>
<dbReference type="OrthoDB" id="5666689at2"/>
<feature type="region of interest" description="Disordered" evidence="1">
    <location>
        <begin position="2485"/>
        <end position="2506"/>
    </location>
</feature>
<proteinExistence type="predicted"/>
<dbReference type="InterPro" id="IPR008619">
    <property type="entry name" value="Filamentous_hemagglutn_rpt"/>
</dbReference>
<dbReference type="InterPro" id="IPR012334">
    <property type="entry name" value="Pectin_lyas_fold"/>
</dbReference>
<dbReference type="Pfam" id="PF05594">
    <property type="entry name" value="Fil_haemagg"/>
    <property type="match status" value="21"/>
</dbReference>
<reference evidence="3 4" key="1">
    <citation type="submission" date="2019-04" db="EMBL/GenBank/DDBJ databases">
        <title>Azoarcus nasutitermitis sp. nov. isolated from termite nest.</title>
        <authorList>
            <person name="Lin S.-Y."/>
            <person name="Hameed A."/>
            <person name="Hsu Y.-H."/>
            <person name="Young C.-C."/>
        </authorList>
    </citation>
    <scope>NUCLEOTIDE SEQUENCE [LARGE SCALE GENOMIC DNA]</scope>
    <source>
        <strain evidence="3 4">CC-YHH838</strain>
    </source>
</reference>
<comment type="caution">
    <text evidence="3">The sequence shown here is derived from an EMBL/GenBank/DDBJ whole genome shotgun (WGS) entry which is preliminary data.</text>
</comment>
<dbReference type="SUPFAM" id="SSF51126">
    <property type="entry name" value="Pectin lyase-like"/>
    <property type="match status" value="1"/>
</dbReference>
<organism evidence="3 4">
    <name type="scientific">Pseudothauera nasutitermitis</name>
    <dbReference type="NCBI Taxonomy" id="2565930"/>
    <lineage>
        <taxon>Bacteria</taxon>
        <taxon>Pseudomonadati</taxon>
        <taxon>Pseudomonadota</taxon>
        <taxon>Betaproteobacteria</taxon>
        <taxon>Rhodocyclales</taxon>
        <taxon>Zoogloeaceae</taxon>
        <taxon>Pseudothauera</taxon>
    </lineage>
</organism>
<name>A0A4S4B279_9RHOO</name>
<dbReference type="Proteomes" id="UP000308430">
    <property type="component" value="Unassembled WGS sequence"/>
</dbReference>